<feature type="compositionally biased region" description="Acidic residues" evidence="1">
    <location>
        <begin position="31"/>
        <end position="41"/>
    </location>
</feature>
<reference evidence="2" key="1">
    <citation type="submission" date="2023-01" db="EMBL/GenBank/DDBJ databases">
        <title>Exophiala dermititidis isolated from Cystic Fibrosis Patient.</title>
        <authorList>
            <person name="Kurbessoian T."/>
            <person name="Crocker A."/>
            <person name="Murante D."/>
            <person name="Hogan D.A."/>
            <person name="Stajich J.E."/>
        </authorList>
    </citation>
    <scope>NUCLEOTIDE SEQUENCE</scope>
    <source>
        <strain evidence="2">Ex8</strain>
    </source>
</reference>
<accession>A0AAN6ELR0</accession>
<dbReference type="Proteomes" id="UP001161757">
    <property type="component" value="Unassembled WGS sequence"/>
</dbReference>
<feature type="compositionally biased region" description="Basic and acidic residues" evidence="1">
    <location>
        <begin position="310"/>
        <end position="323"/>
    </location>
</feature>
<feature type="compositionally biased region" description="Pro residues" evidence="1">
    <location>
        <begin position="1"/>
        <end position="10"/>
    </location>
</feature>
<feature type="region of interest" description="Disordered" evidence="1">
    <location>
        <begin position="67"/>
        <end position="101"/>
    </location>
</feature>
<evidence type="ECO:0000313" key="2">
    <source>
        <dbReference type="EMBL" id="KAJ8987503.1"/>
    </source>
</evidence>
<feature type="compositionally biased region" description="Acidic residues" evidence="1">
    <location>
        <begin position="406"/>
        <end position="423"/>
    </location>
</feature>
<dbReference type="EMBL" id="JAJGCB010000024">
    <property type="protein sequence ID" value="KAJ8987503.1"/>
    <property type="molecule type" value="Genomic_DNA"/>
</dbReference>
<feature type="compositionally biased region" description="Basic and acidic residues" evidence="1">
    <location>
        <begin position="169"/>
        <end position="191"/>
    </location>
</feature>
<gene>
    <name evidence="2" type="ORF">HRR80_008404</name>
</gene>
<feature type="region of interest" description="Disordered" evidence="1">
    <location>
        <begin position="31"/>
        <end position="50"/>
    </location>
</feature>
<feature type="region of interest" description="Disordered" evidence="1">
    <location>
        <begin position="1"/>
        <end position="23"/>
    </location>
</feature>
<protein>
    <submittedName>
        <fullName evidence="2">Uncharacterized protein</fullName>
    </submittedName>
</protein>
<sequence length="466" mass="51676">MPPWGRPPGGRPGRKNNRPWGVQRSWEYEDRVEELDTEDDTVPGVGLGQDYGQQRFVSDELRFTGIDLGGGGIRQRRSGDVYDDELTPSDDEDEYGTSSGLIRRPDVQVMYREKEEMLVERALERIARARALGKPNVKLSRAEIDALERLERNQHPPRPSAAPKAAPRGKKEAPIKRKPVEVRKKPVRNDKSASNSPKGKAVDSRGRGKSAVTNASIRDDAVASYALPPTDSDYGRRAPYVGYPVSGSRQAESSRQGSRQGSRQSSNPSLRQQQAPQMALYQQPYYAHRYSSTPDALYSARPGSNSSRASRPDPSEPDWEPRSRSSSSLVNVPLDQLPYQSSTARAPRFDPSDPRFASPQRRVASGPPDIRPNQAAQYRRPQDELFLPDEPPEVMRYLVSSGSEKEADDDDDDDDDSDYDEGVQIDVTETPRGDYTIRTRSAAASGSARRGGPAPKSTAGKGKKRR</sequence>
<feature type="compositionally biased region" description="Low complexity" evidence="1">
    <location>
        <begin position="246"/>
        <end position="287"/>
    </location>
</feature>
<evidence type="ECO:0000256" key="1">
    <source>
        <dbReference type="SAM" id="MobiDB-lite"/>
    </source>
</evidence>
<feature type="compositionally biased region" description="Acidic residues" evidence="1">
    <location>
        <begin position="81"/>
        <end position="95"/>
    </location>
</feature>
<proteinExistence type="predicted"/>
<evidence type="ECO:0000313" key="3">
    <source>
        <dbReference type="Proteomes" id="UP001161757"/>
    </source>
</evidence>
<feature type="region of interest" description="Disordered" evidence="1">
    <location>
        <begin position="147"/>
        <end position="466"/>
    </location>
</feature>
<feature type="compositionally biased region" description="Low complexity" evidence="1">
    <location>
        <begin position="440"/>
        <end position="455"/>
    </location>
</feature>
<comment type="caution">
    <text evidence="2">The sequence shown here is derived from an EMBL/GenBank/DDBJ whole genome shotgun (WGS) entry which is preliminary data.</text>
</comment>
<organism evidence="2 3">
    <name type="scientific">Exophiala dermatitidis</name>
    <name type="common">Black yeast-like fungus</name>
    <name type="synonym">Wangiella dermatitidis</name>
    <dbReference type="NCBI Taxonomy" id="5970"/>
    <lineage>
        <taxon>Eukaryota</taxon>
        <taxon>Fungi</taxon>
        <taxon>Dikarya</taxon>
        <taxon>Ascomycota</taxon>
        <taxon>Pezizomycotina</taxon>
        <taxon>Eurotiomycetes</taxon>
        <taxon>Chaetothyriomycetidae</taxon>
        <taxon>Chaetothyriales</taxon>
        <taxon>Herpotrichiellaceae</taxon>
        <taxon>Exophiala</taxon>
    </lineage>
</organism>
<name>A0AAN6ELR0_EXODE</name>
<dbReference type="AlphaFoldDB" id="A0AAN6ELR0"/>